<proteinExistence type="predicted"/>
<comment type="caution">
    <text evidence="6">The sequence shown here is derived from an EMBL/GenBank/DDBJ whole genome shotgun (WGS) entry which is preliminary data.</text>
</comment>
<sequence>MSGPDKQAEPPEIVAPDLRELTEVLLATSDIRQALSELAVIAGRITPHAPMAGVTLRWAGQIMTVASSDAHALMIDEIQYDLDEQGGPCVTAINTGQITMVRDIVTEHRWGTYTAQMLTHGVRSIYSHPLNADGQTVAALNLYSPSISQTAFTRPTRQAIKVTAEHTGLLLQAVLRAARQAQLTEQLRTALASREIIHQALGIIMGQQRCTAHEGFELLRRASQNRNRPVYDLAADIVESITGARADATPFVDPDL</sequence>
<dbReference type="Gene3D" id="1.10.10.10">
    <property type="entry name" value="Winged helix-like DNA-binding domain superfamily/Winged helix DNA-binding domain"/>
    <property type="match status" value="1"/>
</dbReference>
<evidence type="ECO:0000313" key="6">
    <source>
        <dbReference type="EMBL" id="GAA3587839.1"/>
    </source>
</evidence>
<gene>
    <name evidence="6" type="ORF">GCM10022419_082630</name>
</gene>
<reference evidence="7" key="1">
    <citation type="journal article" date="2019" name="Int. J. Syst. Evol. Microbiol.">
        <title>The Global Catalogue of Microorganisms (GCM) 10K type strain sequencing project: providing services to taxonomists for standard genome sequencing and annotation.</title>
        <authorList>
            <consortium name="The Broad Institute Genomics Platform"/>
            <consortium name="The Broad Institute Genome Sequencing Center for Infectious Disease"/>
            <person name="Wu L."/>
            <person name="Ma J."/>
        </authorList>
    </citation>
    <scope>NUCLEOTIDE SEQUENCE [LARGE SCALE GENOMIC DNA]</scope>
    <source>
        <strain evidence="7">JCM 17326</strain>
    </source>
</reference>
<evidence type="ECO:0000256" key="3">
    <source>
        <dbReference type="ARBA" id="ARBA00023015"/>
    </source>
</evidence>
<keyword evidence="2" id="KW-0418">Kinase</keyword>
<dbReference type="PROSITE" id="PS50921">
    <property type="entry name" value="ANTAR"/>
    <property type="match status" value="1"/>
</dbReference>
<dbReference type="SUPFAM" id="SSF52172">
    <property type="entry name" value="CheY-like"/>
    <property type="match status" value="1"/>
</dbReference>
<dbReference type="Gene3D" id="3.30.450.40">
    <property type="match status" value="1"/>
</dbReference>
<dbReference type="InterPro" id="IPR029016">
    <property type="entry name" value="GAF-like_dom_sf"/>
</dbReference>
<dbReference type="InterPro" id="IPR003018">
    <property type="entry name" value="GAF"/>
</dbReference>
<dbReference type="InterPro" id="IPR011006">
    <property type="entry name" value="CheY-like_superfamily"/>
</dbReference>
<evidence type="ECO:0000256" key="2">
    <source>
        <dbReference type="ARBA" id="ARBA00022777"/>
    </source>
</evidence>
<dbReference type="InterPro" id="IPR012074">
    <property type="entry name" value="GAF_ANTAR"/>
</dbReference>
<keyword evidence="4" id="KW-0804">Transcription</keyword>
<protein>
    <submittedName>
        <fullName evidence="6">GAF and ANTAR domain-containing protein</fullName>
    </submittedName>
</protein>
<keyword evidence="3" id="KW-0805">Transcription regulation</keyword>
<feature type="domain" description="ANTAR" evidence="5">
    <location>
        <begin position="177"/>
        <end position="238"/>
    </location>
</feature>
<accession>A0ABP6YS45</accession>
<dbReference type="InterPro" id="IPR005561">
    <property type="entry name" value="ANTAR"/>
</dbReference>
<evidence type="ECO:0000256" key="1">
    <source>
        <dbReference type="ARBA" id="ARBA00022679"/>
    </source>
</evidence>
<evidence type="ECO:0000259" key="5">
    <source>
        <dbReference type="PROSITE" id="PS50921"/>
    </source>
</evidence>
<dbReference type="Pfam" id="PF03861">
    <property type="entry name" value="ANTAR"/>
    <property type="match status" value="1"/>
</dbReference>
<dbReference type="SMART" id="SM00065">
    <property type="entry name" value="GAF"/>
    <property type="match status" value="1"/>
</dbReference>
<organism evidence="6 7">
    <name type="scientific">Nonomuraea rosea</name>
    <dbReference type="NCBI Taxonomy" id="638574"/>
    <lineage>
        <taxon>Bacteria</taxon>
        <taxon>Bacillati</taxon>
        <taxon>Actinomycetota</taxon>
        <taxon>Actinomycetes</taxon>
        <taxon>Streptosporangiales</taxon>
        <taxon>Streptosporangiaceae</taxon>
        <taxon>Nonomuraea</taxon>
    </lineage>
</organism>
<dbReference type="SUPFAM" id="SSF55781">
    <property type="entry name" value="GAF domain-like"/>
    <property type="match status" value="1"/>
</dbReference>
<name>A0ABP6YS45_9ACTN</name>
<dbReference type="PIRSF" id="PIRSF036625">
    <property type="entry name" value="GAF_ANTAR"/>
    <property type="match status" value="1"/>
</dbReference>
<dbReference type="SMART" id="SM01012">
    <property type="entry name" value="ANTAR"/>
    <property type="match status" value="1"/>
</dbReference>
<dbReference type="Proteomes" id="UP001500630">
    <property type="component" value="Unassembled WGS sequence"/>
</dbReference>
<dbReference type="RefSeq" id="WP_345570683.1">
    <property type="nucleotide sequence ID" value="NZ_BAABDQ010000024.1"/>
</dbReference>
<evidence type="ECO:0000313" key="7">
    <source>
        <dbReference type="Proteomes" id="UP001500630"/>
    </source>
</evidence>
<dbReference type="InterPro" id="IPR036388">
    <property type="entry name" value="WH-like_DNA-bd_sf"/>
</dbReference>
<keyword evidence="7" id="KW-1185">Reference proteome</keyword>
<dbReference type="Pfam" id="PF01590">
    <property type="entry name" value="GAF"/>
    <property type="match status" value="1"/>
</dbReference>
<dbReference type="EMBL" id="BAABDQ010000024">
    <property type="protein sequence ID" value="GAA3587839.1"/>
    <property type="molecule type" value="Genomic_DNA"/>
</dbReference>
<keyword evidence="1" id="KW-0808">Transferase</keyword>
<evidence type="ECO:0000256" key="4">
    <source>
        <dbReference type="ARBA" id="ARBA00023163"/>
    </source>
</evidence>